<dbReference type="OrthoDB" id="5415580at2"/>
<dbReference type="PANTHER" id="PTHR16943">
    <property type="entry name" value="2-METHYLCITRATE DEHYDRATASE-RELATED"/>
    <property type="match status" value="1"/>
</dbReference>
<dbReference type="InterPro" id="IPR045337">
    <property type="entry name" value="MmgE_PrpD_C"/>
</dbReference>
<dbReference type="EMBL" id="OBMI01000003">
    <property type="protein sequence ID" value="SOB88237.1"/>
    <property type="molecule type" value="Genomic_DNA"/>
</dbReference>
<dbReference type="Gene3D" id="1.10.4100.10">
    <property type="entry name" value="2-methylcitrate dehydratase PrpD"/>
    <property type="match status" value="1"/>
</dbReference>
<gene>
    <name evidence="4" type="ORF">SAMN06297144_3382</name>
</gene>
<evidence type="ECO:0000313" key="4">
    <source>
        <dbReference type="EMBL" id="SOB88237.1"/>
    </source>
</evidence>
<dbReference type="InterPro" id="IPR045336">
    <property type="entry name" value="MmgE_PrpD_N"/>
</dbReference>
<protein>
    <submittedName>
        <fullName evidence="4">2-methylcitrate dehydratase PrpD</fullName>
    </submittedName>
</protein>
<evidence type="ECO:0000259" key="2">
    <source>
        <dbReference type="Pfam" id="PF03972"/>
    </source>
</evidence>
<name>A0A285R797_9SPHN</name>
<organism evidence="4 5">
    <name type="scientific">Sphingomonas guangdongensis</name>
    <dbReference type="NCBI Taxonomy" id="1141890"/>
    <lineage>
        <taxon>Bacteria</taxon>
        <taxon>Pseudomonadati</taxon>
        <taxon>Pseudomonadota</taxon>
        <taxon>Alphaproteobacteria</taxon>
        <taxon>Sphingomonadales</taxon>
        <taxon>Sphingomonadaceae</taxon>
        <taxon>Sphingomonas</taxon>
    </lineage>
</organism>
<feature type="domain" description="MmgE/PrpD C-terminal" evidence="3">
    <location>
        <begin position="277"/>
        <end position="444"/>
    </location>
</feature>
<sequence>MLVDTTAVPLSRHLADHVAAIGFDDLNDHTIDATRRALLDATGVMLAASGLAPDAAPFRAQVIAEGGTAEARVLATPMRVPMAAAAFANGALGHALDFGDTFDVGPAHPNAALVPALLAIADADPTIDGARFLAAMALGSDLACRISLAPARPFEEGGWYPPPFAGLIGAAAASAKLLGLDAGGIVQAIGLALCQASFPAEIKHDAATRLRGVREAFAARAAVSGALLAGRGVRAFAAPLEGRGGFFALHGGGVRAEVLLDRLGTRFLGDEVSFKPWPACRGTHAYIEAALALRSQTAADRIVGIEAEIGPVQEMLVNPPAAKAAPASAIEAKFSIPFTIAAALVYGSVTLDSFDAAALTDSAVLAIAAKVQPVRNPTWGRAEAASGSVTIVTSDGRRLHHAVPQAAGHPDRPMPNDSLVAKFVDCCGRAAEPITAERARALADHLLALGPGAPILPL</sequence>
<evidence type="ECO:0000313" key="5">
    <source>
        <dbReference type="Proteomes" id="UP000219494"/>
    </source>
</evidence>
<dbReference type="PANTHER" id="PTHR16943:SF8">
    <property type="entry name" value="2-METHYLCITRATE DEHYDRATASE"/>
    <property type="match status" value="1"/>
</dbReference>
<dbReference type="Proteomes" id="UP000219494">
    <property type="component" value="Unassembled WGS sequence"/>
</dbReference>
<comment type="similarity">
    <text evidence="1">Belongs to the PrpD family.</text>
</comment>
<dbReference type="InterPro" id="IPR042188">
    <property type="entry name" value="MmgE/PrpD_sf_2"/>
</dbReference>
<dbReference type="GO" id="GO:0016829">
    <property type="term" value="F:lyase activity"/>
    <property type="evidence" value="ECO:0007669"/>
    <property type="project" value="InterPro"/>
</dbReference>
<dbReference type="SUPFAM" id="SSF103378">
    <property type="entry name" value="2-methylcitrate dehydratase PrpD"/>
    <property type="match status" value="1"/>
</dbReference>
<dbReference type="InterPro" id="IPR036148">
    <property type="entry name" value="MmgE/PrpD_sf"/>
</dbReference>
<keyword evidence="5" id="KW-1185">Reference proteome</keyword>
<dbReference type="AlphaFoldDB" id="A0A285R797"/>
<dbReference type="InterPro" id="IPR042183">
    <property type="entry name" value="MmgE/PrpD_sf_1"/>
</dbReference>
<feature type="domain" description="MmgE/PrpD N-terminal" evidence="2">
    <location>
        <begin position="12"/>
        <end position="254"/>
    </location>
</feature>
<dbReference type="Pfam" id="PF03972">
    <property type="entry name" value="MmgE_PrpD_N"/>
    <property type="match status" value="1"/>
</dbReference>
<accession>A0A285R797</accession>
<dbReference type="Pfam" id="PF19305">
    <property type="entry name" value="MmgE_PrpD_C"/>
    <property type="match status" value="1"/>
</dbReference>
<evidence type="ECO:0000256" key="1">
    <source>
        <dbReference type="ARBA" id="ARBA00006174"/>
    </source>
</evidence>
<dbReference type="InterPro" id="IPR005656">
    <property type="entry name" value="MmgE_PrpD"/>
</dbReference>
<evidence type="ECO:0000259" key="3">
    <source>
        <dbReference type="Pfam" id="PF19305"/>
    </source>
</evidence>
<proteinExistence type="inferred from homology"/>
<dbReference type="Gene3D" id="3.30.1330.120">
    <property type="entry name" value="2-methylcitrate dehydratase PrpD"/>
    <property type="match status" value="1"/>
</dbReference>
<reference evidence="4 5" key="1">
    <citation type="submission" date="2017-07" db="EMBL/GenBank/DDBJ databases">
        <authorList>
            <person name="Sun Z.S."/>
            <person name="Albrecht U."/>
            <person name="Echele G."/>
            <person name="Lee C.C."/>
        </authorList>
    </citation>
    <scope>NUCLEOTIDE SEQUENCE [LARGE SCALE GENOMIC DNA]</scope>
    <source>
        <strain evidence="4 5">CGMCC 1.12672</strain>
    </source>
</reference>